<evidence type="ECO:0000256" key="2">
    <source>
        <dbReference type="ARBA" id="ARBA00022679"/>
    </source>
</evidence>
<dbReference type="Pfam" id="PF05686">
    <property type="entry name" value="Glyco_transf_90"/>
    <property type="match status" value="2"/>
</dbReference>
<dbReference type="InterPro" id="IPR051091">
    <property type="entry name" value="O-Glucosyltr/Glycosyltrsf_90"/>
</dbReference>
<accession>A0ABY7FX08</accession>
<proteinExistence type="inferred from homology"/>
<organism evidence="4 5">
    <name type="scientific">Mya arenaria</name>
    <name type="common">Soft-shell clam</name>
    <dbReference type="NCBI Taxonomy" id="6604"/>
    <lineage>
        <taxon>Eukaryota</taxon>
        <taxon>Metazoa</taxon>
        <taxon>Spiralia</taxon>
        <taxon>Lophotrochozoa</taxon>
        <taxon>Mollusca</taxon>
        <taxon>Bivalvia</taxon>
        <taxon>Autobranchia</taxon>
        <taxon>Heteroconchia</taxon>
        <taxon>Euheterodonta</taxon>
        <taxon>Imparidentia</taxon>
        <taxon>Neoheterodontei</taxon>
        <taxon>Myida</taxon>
        <taxon>Myoidea</taxon>
        <taxon>Myidae</taxon>
        <taxon>Mya</taxon>
    </lineage>
</organism>
<dbReference type="Proteomes" id="UP001164746">
    <property type="component" value="Chromosome 14"/>
</dbReference>
<protein>
    <submittedName>
        <fullName evidence="4">PGLT1-like protein</fullName>
    </submittedName>
</protein>
<evidence type="ECO:0000259" key="3">
    <source>
        <dbReference type="SMART" id="SM00672"/>
    </source>
</evidence>
<evidence type="ECO:0000256" key="1">
    <source>
        <dbReference type="ARBA" id="ARBA00010118"/>
    </source>
</evidence>
<dbReference type="PANTHER" id="PTHR12203:SF35">
    <property type="entry name" value="PROTEIN O-GLUCOSYLTRANSFERASE 1"/>
    <property type="match status" value="1"/>
</dbReference>
<name>A0ABY7FX08_MYAAR</name>
<evidence type="ECO:0000313" key="4">
    <source>
        <dbReference type="EMBL" id="WAR25266.1"/>
    </source>
</evidence>
<feature type="domain" description="Glycosyl transferase CAP10" evidence="3">
    <location>
        <begin position="162"/>
        <end position="357"/>
    </location>
</feature>
<sequence>MYGVSRPQLHNLDQDGWQALLHKELEPRGVGFPFPSCNSLAEEKCSANDPESCKDGDEGGHAKSKYAKGTNTKWNNYLEKIEQAVLEYTDCNQDDCSCHASMIDTDLGVWEDSGISRENLESAKQRGTHYQIINHKLYREKDCMFPARCSGVEHFILEIIKKLPDMEFILNTRDWPQSSRYQDPLPVFSFSKVAKQNWDIMYPAWTFWEGGPAVWPIYPTGLGRWDEQREIIPSAERDPLIRLSRAEPDLVDAEYTKNQAWKSLEHLFLCDSVVFHVGEDWLEFFYPAMKPWVHYIPVRQDLNDVKELLQFAKENDEVVHDIAKRGRQFIWDHLRMEDVSCYWLKLLKRYARLQDFKPTQNKTFMQIMAR</sequence>
<gene>
    <name evidence="4" type="ORF">MAR_010970</name>
</gene>
<keyword evidence="2" id="KW-0808">Transferase</keyword>
<evidence type="ECO:0000313" key="5">
    <source>
        <dbReference type="Proteomes" id="UP001164746"/>
    </source>
</evidence>
<comment type="similarity">
    <text evidence="1">Belongs to the glycosyltransferase 90 family.</text>
</comment>
<dbReference type="PANTHER" id="PTHR12203">
    <property type="entry name" value="KDEL LYS-ASP-GLU-LEU CONTAINING - RELATED"/>
    <property type="match status" value="1"/>
</dbReference>
<dbReference type="EMBL" id="CP111025">
    <property type="protein sequence ID" value="WAR25266.1"/>
    <property type="molecule type" value="Genomic_DNA"/>
</dbReference>
<dbReference type="SMART" id="SM00672">
    <property type="entry name" value="CAP10"/>
    <property type="match status" value="1"/>
</dbReference>
<reference evidence="4" key="1">
    <citation type="submission" date="2022-11" db="EMBL/GenBank/DDBJ databases">
        <title>Centuries of genome instability and evolution in soft-shell clam transmissible cancer (bioRxiv).</title>
        <authorList>
            <person name="Hart S.F.M."/>
            <person name="Yonemitsu M.A."/>
            <person name="Giersch R.M."/>
            <person name="Beal B.F."/>
            <person name="Arriagada G."/>
            <person name="Davis B.W."/>
            <person name="Ostrander E.A."/>
            <person name="Goff S.P."/>
            <person name="Metzger M.J."/>
        </authorList>
    </citation>
    <scope>NUCLEOTIDE SEQUENCE</scope>
    <source>
        <strain evidence="4">MELC-2E11</strain>
        <tissue evidence="4">Siphon/mantle</tissue>
    </source>
</reference>
<dbReference type="InterPro" id="IPR006598">
    <property type="entry name" value="CAP10"/>
</dbReference>
<keyword evidence="5" id="KW-1185">Reference proteome</keyword>